<accession>A0A2S8FWN9</accession>
<proteinExistence type="predicted"/>
<dbReference type="Pfam" id="PF09234">
    <property type="entry name" value="DUF1963"/>
    <property type="match status" value="1"/>
</dbReference>
<evidence type="ECO:0008006" key="3">
    <source>
        <dbReference type="Google" id="ProtNLM"/>
    </source>
</evidence>
<dbReference type="InterPro" id="IPR035948">
    <property type="entry name" value="YwqG-like_sf"/>
</dbReference>
<protein>
    <recommendedName>
        <fullName evidence="3">DUF1963 domain-containing protein</fullName>
    </recommendedName>
</protein>
<dbReference type="EMBL" id="PUIB01000012">
    <property type="protein sequence ID" value="PQO36588.1"/>
    <property type="molecule type" value="Genomic_DNA"/>
</dbReference>
<dbReference type="AlphaFoldDB" id="A0A2S8FWN9"/>
<evidence type="ECO:0000313" key="2">
    <source>
        <dbReference type="Proteomes" id="UP000239388"/>
    </source>
</evidence>
<dbReference type="Proteomes" id="UP000239388">
    <property type="component" value="Unassembled WGS sequence"/>
</dbReference>
<evidence type="ECO:0000313" key="1">
    <source>
        <dbReference type="EMBL" id="PQO36588.1"/>
    </source>
</evidence>
<dbReference type="PANTHER" id="PTHR36436:SF6">
    <property type="entry name" value="SLL5081 PROTEIN"/>
    <property type="match status" value="1"/>
</dbReference>
<gene>
    <name evidence="1" type="ORF">C5Y98_11370</name>
</gene>
<dbReference type="Gene3D" id="2.30.320.10">
    <property type="entry name" value="YwqG-like"/>
    <property type="match status" value="1"/>
</dbReference>
<reference evidence="1 2" key="1">
    <citation type="submission" date="2018-02" db="EMBL/GenBank/DDBJ databases">
        <title>Comparative genomes isolates from brazilian mangrove.</title>
        <authorList>
            <person name="Araujo J.E."/>
            <person name="Taketani R.G."/>
            <person name="Silva M.C.P."/>
            <person name="Loureco M.V."/>
            <person name="Andreote F.D."/>
        </authorList>
    </citation>
    <scope>NUCLEOTIDE SEQUENCE [LARGE SCALE GENOMIC DNA]</scope>
    <source>
        <strain evidence="1 2">NAP PRIS-MGV</strain>
    </source>
</reference>
<dbReference type="SUPFAM" id="SSF103032">
    <property type="entry name" value="Hypothetical protein YwqG"/>
    <property type="match status" value="1"/>
</dbReference>
<dbReference type="InterPro" id="IPR015315">
    <property type="entry name" value="DUF1963"/>
</dbReference>
<dbReference type="RefSeq" id="WP_105354278.1">
    <property type="nucleotide sequence ID" value="NZ_PUIB01000012.1"/>
</dbReference>
<organism evidence="1 2">
    <name type="scientific">Blastopirellula marina</name>
    <dbReference type="NCBI Taxonomy" id="124"/>
    <lineage>
        <taxon>Bacteria</taxon>
        <taxon>Pseudomonadati</taxon>
        <taxon>Planctomycetota</taxon>
        <taxon>Planctomycetia</taxon>
        <taxon>Pirellulales</taxon>
        <taxon>Pirellulaceae</taxon>
        <taxon>Blastopirellula</taxon>
    </lineage>
</organism>
<name>A0A2S8FWN9_9BACT</name>
<sequence length="320" mass="36480">MTRVDFPLDRLLSKYGLEHHAALIHEGLEPSVRMNVGTKASRSLRIGVSKFGGLPHLAEGTFWPVRHNADHPLQFLAQIHLADLPEEVRQVTSLPGDGWLFFWFDNLANWQSTYTRLPPPEPHEYPYGLVTYAPEDAPLIRADFPDLIEPHVPAGKRLPHYRPPMFCPYSEHRVSFRRAMSLDKDSLNLLFARADEGTDIDADSDEWDRALELVEEMHGIRPGKRASDHRLLGSVYEPMGADMRAHAQRFYAQRTGYPLQDDPRMWIMLAKFDSDDSIHRNERDAGWLWGDGGSLCYWIRRTDLENGDFAKAVAVIGNAG</sequence>
<dbReference type="PANTHER" id="PTHR36436">
    <property type="entry name" value="SLL5081 PROTEIN"/>
    <property type="match status" value="1"/>
</dbReference>
<dbReference type="OrthoDB" id="241317at2"/>
<comment type="caution">
    <text evidence="1">The sequence shown here is derived from an EMBL/GenBank/DDBJ whole genome shotgun (WGS) entry which is preliminary data.</text>
</comment>